<dbReference type="EMBL" id="MU274911">
    <property type="protein sequence ID" value="KAI0089342.1"/>
    <property type="molecule type" value="Genomic_DNA"/>
</dbReference>
<keyword evidence="2" id="KW-1185">Reference proteome</keyword>
<evidence type="ECO:0000313" key="1">
    <source>
        <dbReference type="EMBL" id="KAI0089342.1"/>
    </source>
</evidence>
<comment type="caution">
    <text evidence="1">The sequence shown here is derived from an EMBL/GenBank/DDBJ whole genome shotgun (WGS) entry which is preliminary data.</text>
</comment>
<proteinExistence type="predicted"/>
<dbReference type="Proteomes" id="UP001055072">
    <property type="component" value="Unassembled WGS sequence"/>
</dbReference>
<reference evidence="1" key="1">
    <citation type="journal article" date="2021" name="Environ. Microbiol.">
        <title>Gene family expansions and transcriptome signatures uncover fungal adaptations to wood decay.</title>
        <authorList>
            <person name="Hage H."/>
            <person name="Miyauchi S."/>
            <person name="Viragh M."/>
            <person name="Drula E."/>
            <person name="Min B."/>
            <person name="Chaduli D."/>
            <person name="Navarro D."/>
            <person name="Favel A."/>
            <person name="Norest M."/>
            <person name="Lesage-Meessen L."/>
            <person name="Balint B."/>
            <person name="Merenyi Z."/>
            <person name="de Eugenio L."/>
            <person name="Morin E."/>
            <person name="Martinez A.T."/>
            <person name="Baldrian P."/>
            <person name="Stursova M."/>
            <person name="Martinez M.J."/>
            <person name="Novotny C."/>
            <person name="Magnuson J.K."/>
            <person name="Spatafora J.W."/>
            <person name="Maurice S."/>
            <person name="Pangilinan J."/>
            <person name="Andreopoulos W."/>
            <person name="LaButti K."/>
            <person name="Hundley H."/>
            <person name="Na H."/>
            <person name="Kuo A."/>
            <person name="Barry K."/>
            <person name="Lipzen A."/>
            <person name="Henrissat B."/>
            <person name="Riley R."/>
            <person name="Ahrendt S."/>
            <person name="Nagy L.G."/>
            <person name="Grigoriev I.V."/>
            <person name="Martin F."/>
            <person name="Rosso M.N."/>
        </authorList>
    </citation>
    <scope>NUCLEOTIDE SEQUENCE</scope>
    <source>
        <strain evidence="1">CBS 384.51</strain>
    </source>
</reference>
<evidence type="ECO:0000313" key="2">
    <source>
        <dbReference type="Proteomes" id="UP001055072"/>
    </source>
</evidence>
<organism evidence="1 2">
    <name type="scientific">Irpex rosettiformis</name>
    <dbReference type="NCBI Taxonomy" id="378272"/>
    <lineage>
        <taxon>Eukaryota</taxon>
        <taxon>Fungi</taxon>
        <taxon>Dikarya</taxon>
        <taxon>Basidiomycota</taxon>
        <taxon>Agaricomycotina</taxon>
        <taxon>Agaricomycetes</taxon>
        <taxon>Polyporales</taxon>
        <taxon>Irpicaceae</taxon>
        <taxon>Irpex</taxon>
    </lineage>
</organism>
<protein>
    <submittedName>
        <fullName evidence="1">Uncharacterized protein</fullName>
    </submittedName>
</protein>
<sequence length="387" mass="42994">MRGSYAKSSSATSKSWMYAFLMASSVAFLIFAACASKWLKSLRSTAVMFRGSDISFVETVLEQLEWYDDNRHVNVDNGDDLELARDSVTQATSLVAVLALFSGIGRLNIWMGEAWKNELSVPGGAPALLRSTVMSSCAGKLRIGELTCGDGYIASYFIPDYLCGIGAARHLTTLKYDFRYCNEVTGFCNLLLAAKDTLTSLSIHLYPVWYWNHANDAENELLVMTFLEKVGRGLVACSSPEEINIELIVDFGGVHEEVELVEQPGGKTVLRELPENVACWNLATGMAALVPSANLRRVRIQLEGSEFSDVHRLEWGRLRQLCLTASRLERVQIELPQTFDQRCCLAYEMSHLSHALAPVYIPSNVEIPGLACRHWGCISRKMAVGWM</sequence>
<accession>A0ACB8U4N4</accession>
<name>A0ACB8U4N4_9APHY</name>
<gene>
    <name evidence="1" type="ORF">BDY19DRAFT_139537</name>
</gene>